<sequence length="371" mass="41161">MPDSMTMSRNGMVSKIQTRIRTDAFKNNYDLVGKELGRGKFAVVKKCVEKSTGKEHAAKFLRKRRKGQDCRVDIINEIAILESAAGNPFVVSLHEAYETASEIILVLECAAGGEIFNQCVADNDEAFTEKDVIRLAKQILTGVAGLHRNNVVHLDLKPQNVLLTRAHPLGDIRIVDFGLSRRMDSMEEVREILGTPEYVAPEVLNYEPISTATDMWSIGVLIYVMLTGVSPFLGDEKQETFLNISQVNVDYSQDVFEGVSSLAVDFIKSLLVKNPRKRATAEECLKHPWLNGHSNPLPHLHNALRSSLDEPENSPSESEPELESPAPSPELVIVTSYTTCSGQSEMKSVRGAFAFDEPFAARSEIKQELIC</sequence>
<comment type="subcellular location">
    <subcellularLocation>
        <location evidence="1">Nucleus</location>
    </subcellularLocation>
</comment>
<evidence type="ECO:0000256" key="3">
    <source>
        <dbReference type="ARBA" id="ARBA00022527"/>
    </source>
</evidence>
<dbReference type="PANTHER" id="PTHR24342">
    <property type="entry name" value="SERINE/THREONINE-PROTEIN KINASE 17"/>
    <property type="match status" value="1"/>
</dbReference>
<reference evidence="19" key="3">
    <citation type="submission" date="2025-05" db="UniProtKB">
        <authorList>
            <consortium name="Ensembl"/>
        </authorList>
    </citation>
    <scope>IDENTIFICATION</scope>
</reference>
<evidence type="ECO:0000256" key="13">
    <source>
        <dbReference type="ARBA" id="ARBA00060827"/>
    </source>
</evidence>
<feature type="region of interest" description="Disordered" evidence="16">
    <location>
        <begin position="300"/>
        <end position="328"/>
    </location>
</feature>
<dbReference type="STRING" id="113540.ENSSFOP00015036033"/>
<dbReference type="GO" id="GO:0043065">
    <property type="term" value="P:positive regulation of apoptotic process"/>
    <property type="evidence" value="ECO:0007669"/>
    <property type="project" value="TreeGrafter"/>
</dbReference>
<dbReference type="SMART" id="SM00220">
    <property type="entry name" value="S_TKc"/>
    <property type="match status" value="1"/>
</dbReference>
<evidence type="ECO:0000313" key="20">
    <source>
        <dbReference type="Proteomes" id="UP000034805"/>
    </source>
</evidence>
<keyword evidence="7" id="KW-0547">Nucleotide-binding</keyword>
<keyword evidence="21" id="KW-1185">Reference proteome</keyword>
<dbReference type="CTD" id="777621"/>
<dbReference type="Ensembl" id="ENSSFOT00015036424.2">
    <property type="protein sequence ID" value="ENSSFOP00015036033.1"/>
    <property type="gene ID" value="ENSSFOG00015022936.2"/>
</dbReference>
<dbReference type="PROSITE" id="PS00108">
    <property type="entry name" value="PROTEIN_KINASE_ST"/>
    <property type="match status" value="1"/>
</dbReference>
<dbReference type="Gene3D" id="1.10.510.10">
    <property type="entry name" value="Transferase(Phosphotransferase) domain 1"/>
    <property type="match status" value="1"/>
</dbReference>
<dbReference type="RefSeq" id="XP_018620236.1">
    <property type="nucleotide sequence ID" value="XM_018764720.2"/>
</dbReference>
<dbReference type="GeneID" id="108941840"/>
<keyword evidence="10" id="KW-0539">Nucleus</keyword>
<evidence type="ECO:0000256" key="12">
    <source>
        <dbReference type="ARBA" id="ARBA00048679"/>
    </source>
</evidence>
<evidence type="ECO:0000256" key="9">
    <source>
        <dbReference type="ARBA" id="ARBA00022840"/>
    </source>
</evidence>
<dbReference type="EMBL" id="JARO02000325">
    <property type="protein sequence ID" value="KPP78958.1"/>
    <property type="molecule type" value="Genomic_DNA"/>
</dbReference>
<dbReference type="PROSITE" id="PS50011">
    <property type="entry name" value="PROTEIN_KINASE_DOM"/>
    <property type="match status" value="1"/>
</dbReference>
<feature type="compositionally biased region" description="Low complexity" evidence="16">
    <location>
        <begin position="313"/>
        <end position="328"/>
    </location>
</feature>
<dbReference type="GO" id="GO:0005634">
    <property type="term" value="C:nucleus"/>
    <property type="evidence" value="ECO:0007669"/>
    <property type="project" value="UniProtKB-SubCell"/>
</dbReference>
<keyword evidence="4" id="KW-0597">Phosphoprotein</keyword>
<keyword evidence="8 18" id="KW-0418">Kinase</keyword>
<evidence type="ECO:0000256" key="5">
    <source>
        <dbReference type="ARBA" id="ARBA00022679"/>
    </source>
</evidence>
<dbReference type="InterPro" id="IPR008271">
    <property type="entry name" value="Ser/Thr_kinase_AS"/>
</dbReference>
<dbReference type="AlphaFoldDB" id="A0A0P7V9S8"/>
<feature type="domain" description="Protein kinase" evidence="17">
    <location>
        <begin position="30"/>
        <end position="290"/>
    </location>
</feature>
<keyword evidence="6" id="KW-0053">Apoptosis</keyword>
<gene>
    <name evidence="19" type="primary">stk17al</name>
    <name evidence="18" type="ORF">Z043_101496</name>
</gene>
<keyword evidence="9" id="KW-0067">ATP-binding</keyword>
<comment type="catalytic activity">
    <reaction evidence="12">
        <text>L-seryl-[protein] + ATP = O-phospho-L-seryl-[protein] + ADP + H(+)</text>
        <dbReference type="Rhea" id="RHEA:17989"/>
        <dbReference type="Rhea" id="RHEA-COMP:9863"/>
        <dbReference type="Rhea" id="RHEA-COMP:11604"/>
        <dbReference type="ChEBI" id="CHEBI:15378"/>
        <dbReference type="ChEBI" id="CHEBI:29999"/>
        <dbReference type="ChEBI" id="CHEBI:30616"/>
        <dbReference type="ChEBI" id="CHEBI:83421"/>
        <dbReference type="ChEBI" id="CHEBI:456216"/>
        <dbReference type="EC" id="2.7.11.1"/>
    </reaction>
</comment>
<evidence type="ECO:0000313" key="21">
    <source>
        <dbReference type="Proteomes" id="UP000694397"/>
    </source>
</evidence>
<proteinExistence type="inferred from homology"/>
<dbReference type="OrthoDB" id="504170at2759"/>
<dbReference type="GO" id="GO:0005524">
    <property type="term" value="F:ATP binding"/>
    <property type="evidence" value="ECO:0007669"/>
    <property type="project" value="UniProtKB-KW"/>
</dbReference>
<dbReference type="FunFam" id="3.30.200.20:FF:000175">
    <property type="entry name" value="Serine/threonine-protein kinase 17B"/>
    <property type="match status" value="1"/>
</dbReference>
<comment type="similarity">
    <text evidence="13">Belongs to the protein kinase superfamily. CAMK Ser/Thr protein kinase family. DAP kinase subfamily.</text>
</comment>
<evidence type="ECO:0000313" key="18">
    <source>
        <dbReference type="EMBL" id="KPP78958.1"/>
    </source>
</evidence>
<dbReference type="KEGG" id="sfm:108941840"/>
<evidence type="ECO:0000256" key="14">
    <source>
        <dbReference type="ARBA" id="ARBA00069222"/>
    </source>
</evidence>
<evidence type="ECO:0000256" key="10">
    <source>
        <dbReference type="ARBA" id="ARBA00023242"/>
    </source>
</evidence>
<evidence type="ECO:0000259" key="17">
    <source>
        <dbReference type="PROSITE" id="PS50011"/>
    </source>
</evidence>
<dbReference type="GO" id="GO:0004674">
    <property type="term" value="F:protein serine/threonine kinase activity"/>
    <property type="evidence" value="ECO:0007669"/>
    <property type="project" value="UniProtKB-KW"/>
</dbReference>
<evidence type="ECO:0000256" key="8">
    <source>
        <dbReference type="ARBA" id="ARBA00022777"/>
    </source>
</evidence>
<dbReference type="GeneTree" id="ENSGT00940000154014"/>
<evidence type="ECO:0000256" key="16">
    <source>
        <dbReference type="SAM" id="MobiDB-lite"/>
    </source>
</evidence>
<accession>A0A0P7V9S8</accession>
<dbReference type="PANTHER" id="PTHR24342:SF16">
    <property type="entry name" value="SERINE_THREONINE KINASE 17A-LIKE"/>
    <property type="match status" value="1"/>
</dbReference>
<dbReference type="FunFam" id="1.10.510.10:FF:000369">
    <property type="entry name" value="Serine/threonine kinase 17a"/>
    <property type="match status" value="1"/>
</dbReference>
<evidence type="ECO:0000256" key="4">
    <source>
        <dbReference type="ARBA" id="ARBA00022553"/>
    </source>
</evidence>
<dbReference type="GO" id="GO:0035556">
    <property type="term" value="P:intracellular signal transduction"/>
    <property type="evidence" value="ECO:0007669"/>
    <property type="project" value="TreeGrafter"/>
</dbReference>
<comment type="catalytic activity">
    <reaction evidence="11">
        <text>L-threonyl-[protein] + ATP = O-phospho-L-threonyl-[protein] + ADP + H(+)</text>
        <dbReference type="Rhea" id="RHEA:46608"/>
        <dbReference type="Rhea" id="RHEA-COMP:11060"/>
        <dbReference type="Rhea" id="RHEA-COMP:11605"/>
        <dbReference type="ChEBI" id="CHEBI:15378"/>
        <dbReference type="ChEBI" id="CHEBI:30013"/>
        <dbReference type="ChEBI" id="CHEBI:30616"/>
        <dbReference type="ChEBI" id="CHEBI:61977"/>
        <dbReference type="ChEBI" id="CHEBI:456216"/>
        <dbReference type="EC" id="2.7.11.1"/>
    </reaction>
</comment>
<organism evidence="18 20">
    <name type="scientific">Scleropages formosus</name>
    <name type="common">Asian bonytongue</name>
    <name type="synonym">Osteoglossum formosum</name>
    <dbReference type="NCBI Taxonomy" id="113540"/>
    <lineage>
        <taxon>Eukaryota</taxon>
        <taxon>Metazoa</taxon>
        <taxon>Chordata</taxon>
        <taxon>Craniata</taxon>
        <taxon>Vertebrata</taxon>
        <taxon>Euteleostomi</taxon>
        <taxon>Actinopterygii</taxon>
        <taxon>Neopterygii</taxon>
        <taxon>Teleostei</taxon>
        <taxon>Osteoglossocephala</taxon>
        <taxon>Osteoglossomorpha</taxon>
        <taxon>Osteoglossiformes</taxon>
        <taxon>Osteoglossidae</taxon>
        <taxon>Scleropages</taxon>
    </lineage>
</organism>
<reference evidence="18 20" key="1">
    <citation type="submission" date="2015-08" db="EMBL/GenBank/DDBJ databases">
        <title>The genome of the Asian arowana (Scleropages formosus).</title>
        <authorList>
            <person name="Tan M.H."/>
            <person name="Gan H.M."/>
            <person name="Croft L.J."/>
            <person name="Austin C.M."/>
        </authorList>
    </citation>
    <scope>NUCLEOTIDE SEQUENCE [LARGE SCALE GENOMIC DNA]</scope>
    <source>
        <strain evidence="18">Aro1</strain>
    </source>
</reference>
<dbReference type="GO" id="GO:0006915">
    <property type="term" value="P:apoptotic process"/>
    <property type="evidence" value="ECO:0007669"/>
    <property type="project" value="UniProtKB-KW"/>
</dbReference>
<evidence type="ECO:0000256" key="7">
    <source>
        <dbReference type="ARBA" id="ARBA00022741"/>
    </source>
</evidence>
<evidence type="ECO:0000256" key="6">
    <source>
        <dbReference type="ARBA" id="ARBA00022703"/>
    </source>
</evidence>
<evidence type="ECO:0000313" key="19">
    <source>
        <dbReference type="Ensembl" id="ENSSFOP00015036033.1"/>
    </source>
</evidence>
<dbReference type="EC" id="2.7.11.1" evidence="2"/>
<dbReference type="SUPFAM" id="SSF56112">
    <property type="entry name" value="Protein kinase-like (PK-like)"/>
    <property type="match status" value="1"/>
</dbReference>
<evidence type="ECO:0000256" key="2">
    <source>
        <dbReference type="ARBA" id="ARBA00012513"/>
    </source>
</evidence>
<evidence type="ECO:0000256" key="11">
    <source>
        <dbReference type="ARBA" id="ARBA00047899"/>
    </source>
</evidence>
<reference evidence="19 21" key="2">
    <citation type="submission" date="2019-04" db="EMBL/GenBank/DDBJ databases">
        <authorList>
            <consortium name="Wellcome Sanger Institute Data Sharing"/>
        </authorList>
    </citation>
    <scope>NUCLEOTIDE SEQUENCE [LARGE SCALE GENOMIC DNA]</scope>
</reference>
<keyword evidence="5" id="KW-0808">Transferase</keyword>
<protein>
    <recommendedName>
        <fullName evidence="14">Serine/threonine-protein kinase 17A</fullName>
        <ecNumber evidence="2">2.7.11.1</ecNumber>
    </recommendedName>
    <alternativeName>
        <fullName evidence="15">DAP kinase-related apoptosis-inducing protein kinase 1</fullName>
    </alternativeName>
</protein>
<dbReference type="Pfam" id="PF00069">
    <property type="entry name" value="Pkinase"/>
    <property type="match status" value="1"/>
</dbReference>
<evidence type="ECO:0000256" key="15">
    <source>
        <dbReference type="ARBA" id="ARBA00076112"/>
    </source>
</evidence>
<dbReference type="Gene3D" id="3.30.200.20">
    <property type="entry name" value="Phosphorylase Kinase, domain 1"/>
    <property type="match status" value="1"/>
</dbReference>
<dbReference type="InterPro" id="IPR000719">
    <property type="entry name" value="Prot_kinase_dom"/>
</dbReference>
<dbReference type="InterPro" id="IPR011009">
    <property type="entry name" value="Kinase-like_dom_sf"/>
</dbReference>
<dbReference type="Proteomes" id="UP000034805">
    <property type="component" value="Unassembled WGS sequence"/>
</dbReference>
<name>A0A0P7V9S8_SCLFO</name>
<evidence type="ECO:0000256" key="1">
    <source>
        <dbReference type="ARBA" id="ARBA00004123"/>
    </source>
</evidence>
<keyword evidence="3" id="KW-0723">Serine/threonine-protein kinase</keyword>
<dbReference type="Proteomes" id="UP000694397">
    <property type="component" value="Chromosome 8"/>
</dbReference>